<dbReference type="AlphaFoldDB" id="Q23PU6"/>
<dbReference type="GO" id="GO:0071051">
    <property type="term" value="P:poly(A)-dependent snoRNA 3'-end processing"/>
    <property type="evidence" value="ECO:0007669"/>
    <property type="project" value="TreeGrafter"/>
</dbReference>
<dbReference type="Gene3D" id="3.30.420.10">
    <property type="entry name" value="Ribonuclease H-like superfamily/Ribonuclease H"/>
    <property type="match status" value="1"/>
</dbReference>
<keyword evidence="4" id="KW-0540">Nuclease</keyword>
<feature type="domain" description="3'-5' exonuclease" evidence="3">
    <location>
        <begin position="94"/>
        <end position="260"/>
    </location>
</feature>
<keyword evidence="5" id="KW-1185">Reference proteome</keyword>
<sequence>MKNPFDSNKYFMNENLNLAFENISKPQLLFNDSYFTVSNNTQLQNQSQGQLVEKIKAIQNNIIPYNEIRFFQNLRNIQACFTFDFDKDQSKSLYIKTDQEFNRMLELLRNAGVICWDVHFNTYRSFYGFVCFLEISTIDQDYIIDCLSLRNEIHRLKEIFLDKQIVKITLDLQEKINWLYRDFGILNIVNSIDLSLYLKELNLPSIISYLCGTLLNYPFQKILQNFDYRKRPLSLNEINYLRAFSYFPLRILSILTNNILSIEKSKLEELFNKSQLASCLSLKQLENLLQENLIEKHFEMFCIDRNYNEQQQYFLRKILKWRIQRAKLEDESVEYIFPACIIEKFISVYPTSSQQVLDELVKYQQEINLQHYETFYSFFDERSYQNYKEKNRFKHDTKQQQQQTYQIQQTQQMQSPTPKKMQSIQGSTNQTPQLQKENSQQQNQESPPLSPTSLLKAVNWVVKNPNHEGTPEKNYKKLISRQSLSPSILKYSPQNGVDSPQHDNIMKDLLCVINERNSKQSQVKFQHSVQRELSRINNMEDTNDTEEEQQQKEDTFQMNLLNKLQSKQYYIKNSKENLPNNITDIFELANRKRKKNKDKKRKKEEKSPQLTAQVNKQINTHTFQQTLFFNLIILFICFINLIIYFTLNSKRRNKKKKKNQIQISFQKT</sequence>
<evidence type="ECO:0000256" key="1">
    <source>
        <dbReference type="SAM" id="MobiDB-lite"/>
    </source>
</evidence>
<dbReference type="STRING" id="312017.Q23PU6"/>
<protein>
    <submittedName>
        <fullName evidence="4">3'-5' exonuclease</fullName>
    </submittedName>
</protein>
<dbReference type="PANTHER" id="PTHR12124">
    <property type="entry name" value="POLYMYOSITIS/SCLERODERMA AUTOANTIGEN-RELATED"/>
    <property type="match status" value="1"/>
</dbReference>
<evidence type="ECO:0000313" key="5">
    <source>
        <dbReference type="Proteomes" id="UP000009168"/>
    </source>
</evidence>
<keyword evidence="4" id="KW-0269">Exonuclease</keyword>
<proteinExistence type="predicted"/>
<keyword evidence="2" id="KW-1133">Transmembrane helix</keyword>
<dbReference type="Pfam" id="PF01612">
    <property type="entry name" value="DNA_pol_A_exo1"/>
    <property type="match status" value="1"/>
</dbReference>
<dbReference type="SUPFAM" id="SSF53098">
    <property type="entry name" value="Ribonuclease H-like"/>
    <property type="match status" value="1"/>
</dbReference>
<dbReference type="EMBL" id="GG662650">
    <property type="protein sequence ID" value="EAR98589.3"/>
    <property type="molecule type" value="Genomic_DNA"/>
</dbReference>
<dbReference type="GO" id="GO:0071037">
    <property type="term" value="P:nuclear polyadenylation-dependent snRNA catabolic process"/>
    <property type="evidence" value="ECO:0007669"/>
    <property type="project" value="TreeGrafter"/>
</dbReference>
<dbReference type="GO" id="GO:0071038">
    <property type="term" value="P:TRAMP-dependent tRNA surveillance pathway"/>
    <property type="evidence" value="ECO:0007669"/>
    <property type="project" value="TreeGrafter"/>
</dbReference>
<dbReference type="GO" id="GO:0071040">
    <property type="term" value="P:nuclear polyadenylation-dependent antisense transcript catabolic process"/>
    <property type="evidence" value="ECO:0007669"/>
    <property type="project" value="TreeGrafter"/>
</dbReference>
<dbReference type="Gene3D" id="1.10.150.80">
    <property type="entry name" value="HRDC domain"/>
    <property type="match status" value="1"/>
</dbReference>
<dbReference type="GO" id="GO:0071044">
    <property type="term" value="P:histone mRNA catabolic process"/>
    <property type="evidence" value="ECO:0007669"/>
    <property type="project" value="TreeGrafter"/>
</dbReference>
<feature type="region of interest" description="Disordered" evidence="1">
    <location>
        <begin position="392"/>
        <end position="451"/>
    </location>
</feature>
<dbReference type="InterPro" id="IPR012337">
    <property type="entry name" value="RNaseH-like_sf"/>
</dbReference>
<keyword evidence="2" id="KW-0472">Membrane</keyword>
<dbReference type="GeneID" id="7837593"/>
<keyword evidence="4" id="KW-0378">Hydrolase</keyword>
<organism evidence="4 5">
    <name type="scientific">Tetrahymena thermophila (strain SB210)</name>
    <dbReference type="NCBI Taxonomy" id="312017"/>
    <lineage>
        <taxon>Eukaryota</taxon>
        <taxon>Sar</taxon>
        <taxon>Alveolata</taxon>
        <taxon>Ciliophora</taxon>
        <taxon>Intramacronucleata</taxon>
        <taxon>Oligohymenophorea</taxon>
        <taxon>Hymenostomatida</taxon>
        <taxon>Tetrahymenina</taxon>
        <taxon>Tetrahymenidae</taxon>
        <taxon>Tetrahymena</taxon>
    </lineage>
</organism>
<dbReference type="GO" id="GO:0071035">
    <property type="term" value="P:nuclear polyadenylation-dependent rRNA catabolic process"/>
    <property type="evidence" value="ECO:0007669"/>
    <property type="project" value="TreeGrafter"/>
</dbReference>
<reference evidence="5" key="1">
    <citation type="journal article" date="2006" name="PLoS Biol.">
        <title>Macronuclear genome sequence of the ciliate Tetrahymena thermophila, a model eukaryote.</title>
        <authorList>
            <person name="Eisen J.A."/>
            <person name="Coyne R.S."/>
            <person name="Wu M."/>
            <person name="Wu D."/>
            <person name="Thiagarajan M."/>
            <person name="Wortman J.R."/>
            <person name="Badger J.H."/>
            <person name="Ren Q."/>
            <person name="Amedeo P."/>
            <person name="Jones K.M."/>
            <person name="Tallon L.J."/>
            <person name="Delcher A.L."/>
            <person name="Salzberg S.L."/>
            <person name="Silva J.C."/>
            <person name="Haas B.J."/>
            <person name="Majoros W.H."/>
            <person name="Farzad M."/>
            <person name="Carlton J.M."/>
            <person name="Smith R.K. Jr."/>
            <person name="Garg J."/>
            <person name="Pearlman R.E."/>
            <person name="Karrer K.M."/>
            <person name="Sun L."/>
            <person name="Manning G."/>
            <person name="Elde N.C."/>
            <person name="Turkewitz A.P."/>
            <person name="Asai D.J."/>
            <person name="Wilkes D.E."/>
            <person name="Wang Y."/>
            <person name="Cai H."/>
            <person name="Collins K."/>
            <person name="Stewart B.A."/>
            <person name="Lee S.R."/>
            <person name="Wilamowska K."/>
            <person name="Weinberg Z."/>
            <person name="Ruzzo W.L."/>
            <person name="Wloga D."/>
            <person name="Gaertig J."/>
            <person name="Frankel J."/>
            <person name="Tsao C.-C."/>
            <person name="Gorovsky M.A."/>
            <person name="Keeling P.J."/>
            <person name="Waller R.F."/>
            <person name="Patron N.J."/>
            <person name="Cherry J.M."/>
            <person name="Stover N.A."/>
            <person name="Krieger C.J."/>
            <person name="del Toro C."/>
            <person name="Ryder H.F."/>
            <person name="Williamson S.C."/>
            <person name="Barbeau R.A."/>
            <person name="Hamilton E.P."/>
            <person name="Orias E."/>
        </authorList>
    </citation>
    <scope>NUCLEOTIDE SEQUENCE [LARGE SCALE GENOMIC DNA]</scope>
    <source>
        <strain evidence="5">SB210</strain>
    </source>
</reference>
<dbReference type="InParanoid" id="Q23PU6"/>
<dbReference type="GO" id="GO:0000467">
    <property type="term" value="P:exonucleolytic trimming to generate mature 3'-end of 5.8S rRNA from tricistronic rRNA transcript (SSU-rRNA, 5.8S rRNA, LSU-rRNA)"/>
    <property type="evidence" value="ECO:0007669"/>
    <property type="project" value="InterPro"/>
</dbReference>
<dbReference type="GO" id="GO:0003727">
    <property type="term" value="F:single-stranded RNA binding"/>
    <property type="evidence" value="ECO:0007669"/>
    <property type="project" value="TreeGrafter"/>
</dbReference>
<evidence type="ECO:0000313" key="4">
    <source>
        <dbReference type="EMBL" id="EAR98589.3"/>
    </source>
</evidence>
<keyword evidence="2" id="KW-0812">Transmembrane</keyword>
<dbReference type="GO" id="GO:0000166">
    <property type="term" value="F:nucleotide binding"/>
    <property type="evidence" value="ECO:0007669"/>
    <property type="project" value="InterPro"/>
</dbReference>
<dbReference type="KEGG" id="tet:TTHERM_00463370"/>
<feature type="compositionally biased region" description="Polar residues" evidence="1">
    <location>
        <begin position="415"/>
        <end position="431"/>
    </location>
</feature>
<feature type="transmembrane region" description="Helical" evidence="2">
    <location>
        <begin position="627"/>
        <end position="647"/>
    </location>
</feature>
<dbReference type="InterPro" id="IPR045092">
    <property type="entry name" value="Rrp6-like"/>
</dbReference>
<accession>Q23PU6</accession>
<gene>
    <name evidence="4" type="ORF">TTHERM_00463370</name>
</gene>
<evidence type="ECO:0000259" key="3">
    <source>
        <dbReference type="SMART" id="SM00474"/>
    </source>
</evidence>
<feature type="compositionally biased region" description="Low complexity" evidence="1">
    <location>
        <begin position="399"/>
        <end position="414"/>
    </location>
</feature>
<dbReference type="OrthoDB" id="2250022at2759"/>
<dbReference type="GO" id="GO:0000175">
    <property type="term" value="F:3'-5'-RNA exonuclease activity"/>
    <property type="evidence" value="ECO:0007669"/>
    <property type="project" value="InterPro"/>
</dbReference>
<dbReference type="eggNOG" id="KOG2206">
    <property type="taxonomic scope" value="Eukaryota"/>
</dbReference>
<dbReference type="GO" id="GO:0000176">
    <property type="term" value="C:nuclear exosome (RNase complex)"/>
    <property type="evidence" value="ECO:0007669"/>
    <property type="project" value="TreeGrafter"/>
</dbReference>
<feature type="compositionally biased region" description="Basic residues" evidence="1">
    <location>
        <begin position="591"/>
        <end position="603"/>
    </location>
</feature>
<feature type="region of interest" description="Disordered" evidence="1">
    <location>
        <begin position="590"/>
        <end position="611"/>
    </location>
</feature>
<dbReference type="GO" id="GO:0005730">
    <property type="term" value="C:nucleolus"/>
    <property type="evidence" value="ECO:0007669"/>
    <property type="project" value="TreeGrafter"/>
</dbReference>
<dbReference type="SMART" id="SM00474">
    <property type="entry name" value="35EXOc"/>
    <property type="match status" value="1"/>
</dbReference>
<feature type="compositionally biased region" description="Low complexity" evidence="1">
    <location>
        <begin position="432"/>
        <end position="447"/>
    </location>
</feature>
<dbReference type="InterPro" id="IPR010997">
    <property type="entry name" value="HRDC-like_sf"/>
</dbReference>
<evidence type="ECO:0000256" key="2">
    <source>
        <dbReference type="SAM" id="Phobius"/>
    </source>
</evidence>
<dbReference type="GO" id="GO:0071036">
    <property type="term" value="P:nuclear polyadenylation-dependent snoRNA catabolic process"/>
    <property type="evidence" value="ECO:0007669"/>
    <property type="project" value="TreeGrafter"/>
</dbReference>
<dbReference type="InterPro" id="IPR002562">
    <property type="entry name" value="3'-5'_exonuclease_dom"/>
</dbReference>
<name>Q23PU6_TETTS</name>
<dbReference type="InterPro" id="IPR036397">
    <property type="entry name" value="RNaseH_sf"/>
</dbReference>
<dbReference type="HOGENOM" id="CLU_431825_0_0_1"/>
<dbReference type="SUPFAM" id="SSF47819">
    <property type="entry name" value="HRDC-like"/>
    <property type="match status" value="1"/>
</dbReference>
<dbReference type="GO" id="GO:0071039">
    <property type="term" value="P:nuclear polyadenylation-dependent CUT catabolic process"/>
    <property type="evidence" value="ECO:0007669"/>
    <property type="project" value="TreeGrafter"/>
</dbReference>
<dbReference type="InterPro" id="IPR044876">
    <property type="entry name" value="HRDC_dom_sf"/>
</dbReference>
<dbReference type="RefSeq" id="XP_001018834.3">
    <property type="nucleotide sequence ID" value="XM_001018834.3"/>
</dbReference>
<dbReference type="PANTHER" id="PTHR12124:SF47">
    <property type="entry name" value="EXOSOME COMPONENT 10"/>
    <property type="match status" value="1"/>
</dbReference>
<dbReference type="Proteomes" id="UP000009168">
    <property type="component" value="Unassembled WGS sequence"/>
</dbReference>